<dbReference type="EMBL" id="SNRY01001174">
    <property type="protein sequence ID" value="KAA6332950.1"/>
    <property type="molecule type" value="Genomic_DNA"/>
</dbReference>
<sequence length="245" mass="28889">MKTNHPIKKICEYCGKEFEANKRTVRYCSHTCNSKAYKETQRKQVVALTEALTSKKKTDKVKVGLAERDYLNISETATLLGWNKQTVYNYCHKEIIPAIRLSRRLTLIRRKDIDMLFDDIEPYEVLPTGERKPIEDWYTLDDITERYGILRHRIRKIISAENIPTKKDGTRTLVAKNKLDSYFKKKRFDKTLSNLAEWYTVPEITELYGMNTNAIHIFASRYAIPKKRVNGKLYYSKQHIDKLKE</sequence>
<comment type="caution">
    <text evidence="3">The sequence shown here is derived from an EMBL/GenBank/DDBJ whole genome shotgun (WGS) entry which is preliminary data.</text>
</comment>
<evidence type="ECO:0000313" key="3">
    <source>
        <dbReference type="EMBL" id="KAA6332950.1"/>
    </source>
</evidence>
<feature type="domain" description="Helix-turn-helix" evidence="1">
    <location>
        <begin position="70"/>
        <end position="115"/>
    </location>
</feature>
<dbReference type="Pfam" id="PF13411">
    <property type="entry name" value="MerR_1"/>
    <property type="match status" value="1"/>
</dbReference>
<evidence type="ECO:0000259" key="2">
    <source>
        <dbReference type="Pfam" id="PF13411"/>
    </source>
</evidence>
<reference evidence="3" key="1">
    <citation type="submission" date="2019-03" db="EMBL/GenBank/DDBJ databases">
        <title>Single cell metagenomics reveals metabolic interactions within the superorganism composed of flagellate Streblomastix strix and complex community of Bacteroidetes bacteria on its surface.</title>
        <authorList>
            <person name="Treitli S.C."/>
            <person name="Kolisko M."/>
            <person name="Husnik F."/>
            <person name="Keeling P."/>
            <person name="Hampl V."/>
        </authorList>
    </citation>
    <scope>NUCLEOTIDE SEQUENCE</scope>
    <source>
        <strain evidence="3">STM</strain>
    </source>
</reference>
<evidence type="ECO:0008006" key="4">
    <source>
        <dbReference type="Google" id="ProtNLM"/>
    </source>
</evidence>
<dbReference type="AlphaFoldDB" id="A0A5J4RIE6"/>
<proteinExistence type="predicted"/>
<feature type="domain" description="HTH merR-type" evidence="2">
    <location>
        <begin position="199"/>
        <end position="244"/>
    </location>
</feature>
<organism evidence="3">
    <name type="scientific">termite gut metagenome</name>
    <dbReference type="NCBI Taxonomy" id="433724"/>
    <lineage>
        <taxon>unclassified sequences</taxon>
        <taxon>metagenomes</taxon>
        <taxon>organismal metagenomes</taxon>
    </lineage>
</organism>
<gene>
    <name evidence="3" type="ORF">EZS27_018591</name>
</gene>
<protein>
    <recommendedName>
        <fullName evidence="4">Helix-turn-helix domain-containing protein</fullName>
    </recommendedName>
</protein>
<dbReference type="Pfam" id="PF12728">
    <property type="entry name" value="HTH_17"/>
    <property type="match status" value="1"/>
</dbReference>
<dbReference type="InterPro" id="IPR000551">
    <property type="entry name" value="MerR-type_HTH_dom"/>
</dbReference>
<name>A0A5J4RIE6_9ZZZZ</name>
<evidence type="ECO:0000259" key="1">
    <source>
        <dbReference type="Pfam" id="PF12728"/>
    </source>
</evidence>
<accession>A0A5J4RIE6</accession>
<dbReference type="InterPro" id="IPR041657">
    <property type="entry name" value="HTH_17"/>
</dbReference>